<comment type="caution">
    <text evidence="4">The sequence shown here is derived from an EMBL/GenBank/DDBJ whole genome shotgun (WGS) entry which is preliminary data.</text>
</comment>
<evidence type="ECO:0000256" key="1">
    <source>
        <dbReference type="SAM" id="SignalP"/>
    </source>
</evidence>
<evidence type="ECO:0000259" key="3">
    <source>
        <dbReference type="Pfam" id="PF21027"/>
    </source>
</evidence>
<dbReference type="EMBL" id="ML978742">
    <property type="protein sequence ID" value="KAF2084358.1"/>
    <property type="molecule type" value="Genomic_DNA"/>
</dbReference>
<reference evidence="4" key="1">
    <citation type="journal article" date="2020" name="Stud. Mycol.">
        <title>101 Dothideomycetes genomes: a test case for predicting lifestyles and emergence of pathogens.</title>
        <authorList>
            <person name="Haridas S."/>
            <person name="Albert R."/>
            <person name="Binder M."/>
            <person name="Bloem J."/>
            <person name="Labutti K."/>
            <person name="Salamov A."/>
            <person name="Andreopoulos B."/>
            <person name="Baker S."/>
            <person name="Barry K."/>
            <person name="Bills G."/>
            <person name="Bluhm B."/>
            <person name="Cannon C."/>
            <person name="Castanera R."/>
            <person name="Culley D."/>
            <person name="Daum C."/>
            <person name="Ezra D."/>
            <person name="Gonzalez J."/>
            <person name="Henrissat B."/>
            <person name="Kuo A."/>
            <person name="Liang C."/>
            <person name="Lipzen A."/>
            <person name="Lutzoni F."/>
            <person name="Magnuson J."/>
            <person name="Mondo S."/>
            <person name="Nolan M."/>
            <person name="Ohm R."/>
            <person name="Pangilinan J."/>
            <person name="Park H.-J."/>
            <person name="Ramirez L."/>
            <person name="Alfaro M."/>
            <person name="Sun H."/>
            <person name="Tritt A."/>
            <person name="Yoshinaga Y."/>
            <person name="Zwiers L.-H."/>
            <person name="Turgeon B."/>
            <person name="Goodwin S."/>
            <person name="Spatafora J."/>
            <person name="Crous P."/>
            <person name="Grigoriev I."/>
        </authorList>
    </citation>
    <scope>NUCLEOTIDE SEQUENCE</scope>
    <source>
        <strain evidence="4">CBS 121410</strain>
    </source>
</reference>
<evidence type="ECO:0000313" key="4">
    <source>
        <dbReference type="EMBL" id="KAF2084358.1"/>
    </source>
</evidence>
<dbReference type="Proteomes" id="UP000799776">
    <property type="component" value="Unassembled WGS sequence"/>
</dbReference>
<proteinExistence type="predicted"/>
<dbReference type="Pfam" id="PF07632">
    <property type="entry name" value="Sde182_NH-like"/>
    <property type="match status" value="1"/>
</dbReference>
<accession>A0A9P4LWU6</accession>
<feature type="domain" description="Cellulose-binding Sde182 nucleoside hydrolase-like" evidence="2">
    <location>
        <begin position="40"/>
        <end position="306"/>
    </location>
</feature>
<dbReference type="Gene3D" id="2.60.40.10">
    <property type="entry name" value="Immunoglobulins"/>
    <property type="match status" value="1"/>
</dbReference>
<dbReference type="InterPro" id="IPR036452">
    <property type="entry name" value="Ribo_hydro-like"/>
</dbReference>
<feature type="signal peptide" evidence="1">
    <location>
        <begin position="1"/>
        <end position="22"/>
    </location>
</feature>
<protein>
    <submittedName>
        <fullName evidence="4">DUF1593-domain-containing protein</fullName>
    </submittedName>
</protein>
<dbReference type="Gene3D" id="3.90.245.10">
    <property type="entry name" value="Ribonucleoside hydrolase-like"/>
    <property type="match status" value="1"/>
</dbReference>
<dbReference type="GO" id="GO:0016799">
    <property type="term" value="F:hydrolase activity, hydrolyzing N-glycosyl compounds"/>
    <property type="evidence" value="ECO:0007669"/>
    <property type="project" value="InterPro"/>
</dbReference>
<feature type="domain" description="Cellulose-binding Sde182 C-terminal" evidence="3">
    <location>
        <begin position="392"/>
        <end position="478"/>
    </location>
</feature>
<feature type="chain" id="PRO_5040139772" evidence="1">
    <location>
        <begin position="23"/>
        <end position="481"/>
    </location>
</feature>
<dbReference type="Pfam" id="PF21027">
    <property type="entry name" value="Sde0182_C"/>
    <property type="match status" value="1"/>
</dbReference>
<dbReference type="InterPro" id="IPR013783">
    <property type="entry name" value="Ig-like_fold"/>
</dbReference>
<evidence type="ECO:0000313" key="5">
    <source>
        <dbReference type="Proteomes" id="UP000799776"/>
    </source>
</evidence>
<dbReference type="OrthoDB" id="3592035at2759"/>
<dbReference type="AlphaFoldDB" id="A0A9P4LWU6"/>
<name>A0A9P4LWU6_9PEZI</name>
<organism evidence="4 5">
    <name type="scientific">Saccharata proteae CBS 121410</name>
    <dbReference type="NCBI Taxonomy" id="1314787"/>
    <lineage>
        <taxon>Eukaryota</taxon>
        <taxon>Fungi</taxon>
        <taxon>Dikarya</taxon>
        <taxon>Ascomycota</taxon>
        <taxon>Pezizomycotina</taxon>
        <taxon>Dothideomycetes</taxon>
        <taxon>Dothideomycetes incertae sedis</taxon>
        <taxon>Botryosphaeriales</taxon>
        <taxon>Saccharataceae</taxon>
        <taxon>Saccharata</taxon>
    </lineage>
</organism>
<keyword evidence="1" id="KW-0732">Signal</keyword>
<dbReference type="InterPro" id="IPR048527">
    <property type="entry name" value="Sde182_C"/>
</dbReference>
<dbReference type="InterPro" id="IPR011483">
    <property type="entry name" value="Sde182_NH-like"/>
</dbReference>
<keyword evidence="5" id="KW-1185">Reference proteome</keyword>
<gene>
    <name evidence="4" type="ORF">K490DRAFT_75891</name>
</gene>
<sequence>MTRRLGLPLFFFGASLLQQCISTPLSDDRCESAKYADKSRVFVLTDISNEPDDQMSLVRFLTYSNEWDVQGIAAVTSTWLNDTTDAATIRQVIGAYGNVTGNLNKNVPKAGVYPSGAELLGKVVSGYPVYGLAALDKPPSDAAKALVSAVDATPKPLWVTIWGGAAVLAEALQYASKTRNTSAVDQFAKKLRVYAISDQDDAGPWIRKNFPTLFYIVSLHGFSVYNQATWSGISGDVLYSFDNGGPNTSLVTNEWLGKHIRNGPLGAEYPEFACIMEGDTPSILNLIPNGLSDPEHPEWGGWGGRYELLDASGRTGVFSNAVDLVEGANGNKFISSQATIWRWREAYQFDFAARMQWTVEGNSTRINHHPIVVVNDTCGPAALELDYVVGDTVTLDLSRSWDPDGDQLSFEWFHYRDVLQHIDGRWPVVSQNVTVTPMSTKGDIVEIAPLGNLTLHMILTVKDNRAMPLTTYRRVILNPMA</sequence>
<evidence type="ECO:0000259" key="2">
    <source>
        <dbReference type="Pfam" id="PF07632"/>
    </source>
</evidence>